<feature type="compositionally biased region" description="Polar residues" evidence="1">
    <location>
        <begin position="62"/>
        <end position="80"/>
    </location>
</feature>
<dbReference type="RefSeq" id="WP_341562118.1">
    <property type="nucleotide sequence ID" value="NZ_JBAKAQ010000001.1"/>
</dbReference>
<sequence length="80" mass="8412">MNTFTKSALTFLAASSIASVALAAPGDATYGQSTRGQVYSLESQAKDINIGLQDNAAFAPTQKASAENSQRAEFLQNKLN</sequence>
<keyword evidence="4" id="KW-1185">Reference proteome</keyword>
<evidence type="ECO:0000313" key="4">
    <source>
        <dbReference type="Proteomes" id="UP001379949"/>
    </source>
</evidence>
<evidence type="ECO:0000256" key="2">
    <source>
        <dbReference type="SAM" id="SignalP"/>
    </source>
</evidence>
<reference evidence="3 4" key="1">
    <citation type="submission" date="2024-02" db="EMBL/GenBank/DDBJ databases">
        <title>Bacteria isolated from the canopy kelp, Nereocystis luetkeana.</title>
        <authorList>
            <person name="Pfister C.A."/>
            <person name="Younker I.T."/>
            <person name="Light S.H."/>
        </authorList>
    </citation>
    <scope>NUCLEOTIDE SEQUENCE [LARGE SCALE GENOMIC DNA]</scope>
    <source>
        <strain evidence="3 4">TI.4.07</strain>
    </source>
</reference>
<organism evidence="3 4">
    <name type="scientific">Marinomonas arenicola</name>
    <dbReference type="NCBI Taxonomy" id="569601"/>
    <lineage>
        <taxon>Bacteria</taxon>
        <taxon>Pseudomonadati</taxon>
        <taxon>Pseudomonadota</taxon>
        <taxon>Gammaproteobacteria</taxon>
        <taxon>Oceanospirillales</taxon>
        <taxon>Oceanospirillaceae</taxon>
        <taxon>Marinomonas</taxon>
    </lineage>
</organism>
<evidence type="ECO:0008006" key="5">
    <source>
        <dbReference type="Google" id="ProtNLM"/>
    </source>
</evidence>
<feature type="region of interest" description="Disordered" evidence="1">
    <location>
        <begin position="61"/>
        <end position="80"/>
    </location>
</feature>
<accession>A0ABU9G129</accession>
<feature type="chain" id="PRO_5045531155" description="DUF4148 domain-containing protein" evidence="2">
    <location>
        <begin position="24"/>
        <end position="80"/>
    </location>
</feature>
<dbReference type="EMBL" id="JBAKAR010000001">
    <property type="protein sequence ID" value="MEL0612174.1"/>
    <property type="molecule type" value="Genomic_DNA"/>
</dbReference>
<evidence type="ECO:0000313" key="3">
    <source>
        <dbReference type="EMBL" id="MEL0612174.1"/>
    </source>
</evidence>
<evidence type="ECO:0000256" key="1">
    <source>
        <dbReference type="SAM" id="MobiDB-lite"/>
    </source>
</evidence>
<feature type="signal peptide" evidence="2">
    <location>
        <begin position="1"/>
        <end position="23"/>
    </location>
</feature>
<keyword evidence="2" id="KW-0732">Signal</keyword>
<comment type="caution">
    <text evidence="3">The sequence shown here is derived from an EMBL/GenBank/DDBJ whole genome shotgun (WGS) entry which is preliminary data.</text>
</comment>
<name>A0ABU9G129_9GAMM</name>
<proteinExistence type="predicted"/>
<protein>
    <recommendedName>
        <fullName evidence="5">DUF4148 domain-containing protein</fullName>
    </recommendedName>
</protein>
<dbReference type="Proteomes" id="UP001379949">
    <property type="component" value="Unassembled WGS sequence"/>
</dbReference>
<gene>
    <name evidence="3" type="ORF">V6242_03380</name>
</gene>